<reference evidence="1 2" key="1">
    <citation type="submission" date="2020-02" db="EMBL/GenBank/DDBJ databases">
        <title>Whole-genome analyses of novel actinobacteria.</title>
        <authorList>
            <person name="Sahin N."/>
            <person name="Tatar D."/>
        </authorList>
    </citation>
    <scope>NUCLEOTIDE SEQUENCE [LARGE SCALE GENOMIC DNA]</scope>
    <source>
        <strain evidence="1 2">SB3404</strain>
    </source>
</reference>
<evidence type="ECO:0000313" key="2">
    <source>
        <dbReference type="Proteomes" id="UP000477722"/>
    </source>
</evidence>
<comment type="caution">
    <text evidence="1">The sequence shown here is derived from an EMBL/GenBank/DDBJ whole genome shotgun (WGS) entry which is preliminary data.</text>
</comment>
<sequence length="161" mass="17383">MTAGRLVIVPSAELLASVSVWFWIDDTPAGHVAFLYIAHRPEQSDESPRVIEARMRGLAVALGLDEPTKPLPDIGPRLVVHRDDLAAVLLLDRSQHALRVPTNPEWFRFVVGGGAVIVAVGLDALSADVSLAAADQHIVTKVEASRVLVGKTVARSPKRYL</sequence>
<dbReference type="AlphaFoldDB" id="A0A6G4X177"/>
<gene>
    <name evidence="1" type="ORF">G5C65_20240</name>
</gene>
<organism evidence="1 2">
    <name type="scientific">Streptomyces boncukensis</name>
    <dbReference type="NCBI Taxonomy" id="2711219"/>
    <lineage>
        <taxon>Bacteria</taxon>
        <taxon>Bacillati</taxon>
        <taxon>Actinomycetota</taxon>
        <taxon>Actinomycetes</taxon>
        <taxon>Kitasatosporales</taxon>
        <taxon>Streptomycetaceae</taxon>
        <taxon>Streptomyces</taxon>
    </lineage>
</organism>
<evidence type="ECO:0000313" key="1">
    <source>
        <dbReference type="EMBL" id="NGO70640.1"/>
    </source>
</evidence>
<name>A0A6G4X177_9ACTN</name>
<dbReference type="Proteomes" id="UP000477722">
    <property type="component" value="Unassembled WGS sequence"/>
</dbReference>
<proteinExistence type="predicted"/>
<protein>
    <submittedName>
        <fullName evidence="1">Uncharacterized protein</fullName>
    </submittedName>
</protein>
<dbReference type="EMBL" id="JAAKZZ010000216">
    <property type="protein sequence ID" value="NGO70640.1"/>
    <property type="molecule type" value="Genomic_DNA"/>
</dbReference>
<keyword evidence="2" id="KW-1185">Reference proteome</keyword>
<dbReference type="RefSeq" id="WP_165300299.1">
    <property type="nucleotide sequence ID" value="NZ_JAAKZZ010000216.1"/>
</dbReference>
<accession>A0A6G4X177</accession>